<dbReference type="NCBIfam" id="TIGR00666">
    <property type="entry name" value="PBP4"/>
    <property type="match status" value="1"/>
</dbReference>
<dbReference type="OrthoDB" id="9802627at2"/>
<evidence type="ECO:0000256" key="1">
    <source>
        <dbReference type="ARBA" id="ARBA00006096"/>
    </source>
</evidence>
<dbReference type="SUPFAM" id="SSF56601">
    <property type="entry name" value="beta-lactamase/transpeptidase-like"/>
    <property type="match status" value="1"/>
</dbReference>
<sequence length="462" mass="51172">MRRLVYSCISLLVFIAVSHAQTVQQKLEKAFQQLLADPQMRYASIGFSVVNSETGAVVFEYNGNTGLAPASCQKTVTSAAAFELLGKDFTYKTEFAYDGTIAHGKLNGNLHINGAGDPTLGSWRYANTSDTLLLRQWKEMLHKAGIKNITGNIIMHGDKWESSSVPGGWPWDDMGNYYGAGAYGINWRENQYDILLKSGPNPGDMVSIEKTIPQLYNTLFTNELKAGKKGSGDNAYIFSAPYNERIYIRGTIPPAQKSFKISGSMTDPQQQLAYSLSALLASNGKHPGVRVISSVKSKTTWLHTQVSPTLDSINYWFMKKSVNLYGESLVKTIAWQQNGFGTTDDGLEIMKNLWKEKGIDPASLRMIDGSGLSPQNRVTTNALIKVLQYARSRPWYSYYLDAFPEYNKMKLKSGTIGGSKGFAGYHTSKDGINYTIAMLVNNYDGSAGEMVKKMFLVLDELK</sequence>
<dbReference type="InterPro" id="IPR012338">
    <property type="entry name" value="Beta-lactam/transpept-like"/>
</dbReference>
<dbReference type="Pfam" id="PF02113">
    <property type="entry name" value="Peptidase_S13"/>
    <property type="match status" value="1"/>
</dbReference>
<dbReference type="RefSeq" id="WP_133472634.1">
    <property type="nucleotide sequence ID" value="NZ_SNWP01000010.1"/>
</dbReference>
<dbReference type="EMBL" id="SNWP01000010">
    <property type="protein sequence ID" value="TDO28070.1"/>
    <property type="molecule type" value="Genomic_DNA"/>
</dbReference>
<dbReference type="PANTHER" id="PTHR30023">
    <property type="entry name" value="D-ALANYL-D-ALANINE CARBOXYPEPTIDASE"/>
    <property type="match status" value="1"/>
</dbReference>
<evidence type="ECO:0000313" key="5">
    <source>
        <dbReference type="Proteomes" id="UP000295741"/>
    </source>
</evidence>
<accession>A0A4R6IYZ0</accession>
<name>A0A4R6IYZ0_9BACT</name>
<protein>
    <submittedName>
        <fullName evidence="4">D-alanyl-D-alanine carboxypeptidase/D-alanyl-D-alanine-endopeptidase (Penicillin-binding protein 4)</fullName>
    </submittedName>
</protein>
<organism evidence="4 5">
    <name type="scientific">Sediminibacterium goheungense</name>
    <dbReference type="NCBI Taxonomy" id="1086393"/>
    <lineage>
        <taxon>Bacteria</taxon>
        <taxon>Pseudomonadati</taxon>
        <taxon>Bacteroidota</taxon>
        <taxon>Chitinophagia</taxon>
        <taxon>Chitinophagales</taxon>
        <taxon>Chitinophagaceae</taxon>
        <taxon>Sediminibacterium</taxon>
    </lineage>
</organism>
<dbReference type="AlphaFoldDB" id="A0A4R6IYZ0"/>
<keyword evidence="4" id="KW-0645">Protease</keyword>
<comment type="similarity">
    <text evidence="1">Belongs to the peptidase S13 family.</text>
</comment>
<dbReference type="GO" id="GO:0006508">
    <property type="term" value="P:proteolysis"/>
    <property type="evidence" value="ECO:0007669"/>
    <property type="project" value="InterPro"/>
</dbReference>
<evidence type="ECO:0000256" key="2">
    <source>
        <dbReference type="ARBA" id="ARBA00022801"/>
    </source>
</evidence>
<proteinExistence type="inferred from homology"/>
<reference evidence="4 5" key="1">
    <citation type="submission" date="2019-03" db="EMBL/GenBank/DDBJ databases">
        <title>Genomic Encyclopedia of Archaeal and Bacterial Type Strains, Phase II (KMG-II): from individual species to whole genera.</title>
        <authorList>
            <person name="Goeker M."/>
        </authorList>
    </citation>
    <scope>NUCLEOTIDE SEQUENCE [LARGE SCALE GENOMIC DNA]</scope>
    <source>
        <strain evidence="4 5">DSM 28323</strain>
    </source>
</reference>
<keyword evidence="5" id="KW-1185">Reference proteome</keyword>
<keyword evidence="2" id="KW-0378">Hydrolase</keyword>
<comment type="caution">
    <text evidence="4">The sequence shown here is derived from an EMBL/GenBank/DDBJ whole genome shotgun (WGS) entry which is preliminary data.</text>
</comment>
<evidence type="ECO:0000256" key="3">
    <source>
        <dbReference type="SAM" id="SignalP"/>
    </source>
</evidence>
<dbReference type="Proteomes" id="UP000295741">
    <property type="component" value="Unassembled WGS sequence"/>
</dbReference>
<gene>
    <name evidence="4" type="ORF">BC659_0128</name>
</gene>
<dbReference type="Gene3D" id="3.40.710.10">
    <property type="entry name" value="DD-peptidase/beta-lactamase superfamily"/>
    <property type="match status" value="2"/>
</dbReference>
<dbReference type="PANTHER" id="PTHR30023:SF0">
    <property type="entry name" value="PENICILLIN-SENSITIVE CARBOXYPEPTIDASE A"/>
    <property type="match status" value="1"/>
</dbReference>
<keyword evidence="3" id="KW-0732">Signal</keyword>
<dbReference type="GO" id="GO:0004185">
    <property type="term" value="F:serine-type carboxypeptidase activity"/>
    <property type="evidence" value="ECO:0007669"/>
    <property type="project" value="InterPro"/>
</dbReference>
<keyword evidence="4" id="KW-0121">Carboxypeptidase</keyword>
<feature type="signal peptide" evidence="3">
    <location>
        <begin position="1"/>
        <end position="20"/>
    </location>
</feature>
<dbReference type="InterPro" id="IPR000667">
    <property type="entry name" value="Peptidase_S13"/>
</dbReference>
<dbReference type="GO" id="GO:0000270">
    <property type="term" value="P:peptidoglycan metabolic process"/>
    <property type="evidence" value="ECO:0007669"/>
    <property type="project" value="TreeGrafter"/>
</dbReference>
<feature type="chain" id="PRO_5020799759" evidence="3">
    <location>
        <begin position="21"/>
        <end position="462"/>
    </location>
</feature>
<evidence type="ECO:0000313" key="4">
    <source>
        <dbReference type="EMBL" id="TDO28070.1"/>
    </source>
</evidence>
<dbReference type="PRINTS" id="PR00922">
    <property type="entry name" value="DADACBPTASE3"/>
</dbReference>